<dbReference type="AlphaFoldDB" id="A0A645CKK1"/>
<protein>
    <submittedName>
        <fullName evidence="1">Uncharacterized protein</fullName>
    </submittedName>
</protein>
<organism evidence="1">
    <name type="scientific">bioreactor metagenome</name>
    <dbReference type="NCBI Taxonomy" id="1076179"/>
    <lineage>
        <taxon>unclassified sequences</taxon>
        <taxon>metagenomes</taxon>
        <taxon>ecological metagenomes</taxon>
    </lineage>
</organism>
<accession>A0A645CKK1</accession>
<proteinExistence type="predicted"/>
<reference evidence="1" key="1">
    <citation type="submission" date="2019-08" db="EMBL/GenBank/DDBJ databases">
        <authorList>
            <person name="Kucharzyk K."/>
            <person name="Murdoch R.W."/>
            <person name="Higgins S."/>
            <person name="Loffler F."/>
        </authorList>
    </citation>
    <scope>NUCLEOTIDE SEQUENCE</scope>
</reference>
<comment type="caution">
    <text evidence="1">The sequence shown here is derived from an EMBL/GenBank/DDBJ whole genome shotgun (WGS) entry which is preliminary data.</text>
</comment>
<evidence type="ECO:0000313" key="1">
    <source>
        <dbReference type="EMBL" id="MPM77428.1"/>
    </source>
</evidence>
<gene>
    <name evidence="1" type="ORF">SDC9_124431</name>
</gene>
<sequence>MPPGIAVERRNPDQPVDAALGLQITVGEFTGHFERHALDSGFIAGLKIDDFILPAAALEIAPVHAHQHRRPVARFGAAGPGVNAEISVVVIEFAGEETDQLQLIEFPAELFDHAGNFLEHLFIALGQLDQFVEFADFALDFFVGFGHIPAGAQRRHRRLGRFLAFPEIRCGHLLLQCGHFLVPLVDFQEFPQMRHPVGGGGGEFPQFFHGHYHKIQSPVYLAKKRATASFQ</sequence>
<name>A0A645CKK1_9ZZZZ</name>
<dbReference type="EMBL" id="VSSQ01027935">
    <property type="protein sequence ID" value="MPM77428.1"/>
    <property type="molecule type" value="Genomic_DNA"/>
</dbReference>